<comment type="catalytic activity">
    <reaction evidence="5 6">
        <text>L-glutamyl-tRNA(Gln) + L-glutamine + ATP + H2O = L-glutaminyl-tRNA(Gln) + L-glutamate + ADP + phosphate + H(+)</text>
        <dbReference type="Rhea" id="RHEA:17521"/>
        <dbReference type="Rhea" id="RHEA-COMP:9681"/>
        <dbReference type="Rhea" id="RHEA-COMP:9684"/>
        <dbReference type="ChEBI" id="CHEBI:15377"/>
        <dbReference type="ChEBI" id="CHEBI:15378"/>
        <dbReference type="ChEBI" id="CHEBI:29985"/>
        <dbReference type="ChEBI" id="CHEBI:30616"/>
        <dbReference type="ChEBI" id="CHEBI:43474"/>
        <dbReference type="ChEBI" id="CHEBI:58359"/>
        <dbReference type="ChEBI" id="CHEBI:78520"/>
        <dbReference type="ChEBI" id="CHEBI:78521"/>
        <dbReference type="ChEBI" id="CHEBI:456216"/>
    </reaction>
</comment>
<dbReference type="GO" id="GO:0006520">
    <property type="term" value="P:amino acid metabolic process"/>
    <property type="evidence" value="ECO:0007669"/>
    <property type="project" value="InterPro"/>
</dbReference>
<dbReference type="Gene3D" id="2.30.30.520">
    <property type="match status" value="1"/>
</dbReference>
<dbReference type="SUPFAM" id="SSF141300">
    <property type="entry name" value="GatD N-terminal domain-like"/>
    <property type="match status" value="1"/>
</dbReference>
<evidence type="ECO:0000259" key="8">
    <source>
        <dbReference type="Pfam" id="PF17763"/>
    </source>
</evidence>
<keyword evidence="10" id="KW-0808">Transferase</keyword>
<dbReference type="NCBIfam" id="TIGR02153">
    <property type="entry name" value="gatD_arch"/>
    <property type="match status" value="1"/>
</dbReference>
<feature type="active site" evidence="5">
    <location>
        <position position="266"/>
    </location>
</feature>
<dbReference type="SUPFAM" id="SSF53774">
    <property type="entry name" value="Glutaminase/Asparaginase"/>
    <property type="match status" value="1"/>
</dbReference>
<dbReference type="InterPro" id="IPR027473">
    <property type="entry name" value="L-asparaginase_C"/>
</dbReference>
<dbReference type="AlphaFoldDB" id="A0A7C4HAS4"/>
<feature type="active site" evidence="5">
    <location>
        <position position="111"/>
    </location>
</feature>
<dbReference type="Gene3D" id="3.40.50.40">
    <property type="match status" value="1"/>
</dbReference>
<evidence type="ECO:0000313" key="10">
    <source>
        <dbReference type="EMBL" id="HGM58010.1"/>
    </source>
</evidence>
<dbReference type="NCBIfam" id="TIGR00519">
    <property type="entry name" value="asnASE_I"/>
    <property type="match status" value="1"/>
</dbReference>
<dbReference type="GO" id="GO:0005524">
    <property type="term" value="F:ATP binding"/>
    <property type="evidence" value="ECO:0007669"/>
    <property type="project" value="UniProtKB-KW"/>
</dbReference>
<keyword evidence="3 5" id="KW-0067">ATP-binding</keyword>
<dbReference type="EMBL" id="DTBJ01000004">
    <property type="protein sequence ID" value="HGM58010.1"/>
    <property type="molecule type" value="Genomic_DNA"/>
</dbReference>
<dbReference type="InterPro" id="IPR006034">
    <property type="entry name" value="Asparaginase/glutaminase-like"/>
</dbReference>
<feature type="domain" description="GatD N-terminal" evidence="9">
    <location>
        <begin position="21"/>
        <end position="76"/>
    </location>
</feature>
<dbReference type="HAMAP" id="MF_00586">
    <property type="entry name" value="GatD"/>
    <property type="match status" value="1"/>
</dbReference>
<comment type="caution">
    <text evidence="10">The sequence shown here is derived from an EMBL/GenBank/DDBJ whole genome shotgun (WGS) entry which is preliminary data.</text>
</comment>
<reference evidence="10" key="1">
    <citation type="journal article" date="2020" name="mSystems">
        <title>Genome- and Community-Level Interaction Insights into Carbon Utilization and Element Cycling Functions of Hydrothermarchaeota in Hydrothermal Sediment.</title>
        <authorList>
            <person name="Zhou Z."/>
            <person name="Liu Y."/>
            <person name="Xu W."/>
            <person name="Pan J."/>
            <person name="Luo Z.H."/>
            <person name="Li M."/>
        </authorList>
    </citation>
    <scope>NUCLEOTIDE SEQUENCE [LARGE SCALE GENOMIC DNA]</scope>
    <source>
        <strain evidence="11">SpSt-622</strain>
        <strain evidence="10">SpSt-642</strain>
    </source>
</reference>
<proteinExistence type="inferred from homology"/>
<evidence type="ECO:0000256" key="6">
    <source>
        <dbReference type="RuleBase" id="RU004457"/>
    </source>
</evidence>
<keyword evidence="4 5" id="KW-0648">Protein biosynthesis</keyword>
<protein>
    <recommendedName>
        <fullName evidence="5 6">Glutamyl-tRNA(Gln) amidotransferase subunit D</fullName>
        <shortName evidence="5">Glu-ADT subunit D</shortName>
        <ecNumber evidence="5 6">6.3.5.-</ecNumber>
    </recommendedName>
</protein>
<dbReference type="Pfam" id="PF00710">
    <property type="entry name" value="Asparaginase"/>
    <property type="match status" value="1"/>
</dbReference>
<evidence type="ECO:0000256" key="4">
    <source>
        <dbReference type="ARBA" id="ARBA00022917"/>
    </source>
</evidence>
<evidence type="ECO:0000313" key="11">
    <source>
        <dbReference type="EMBL" id="HGU65171.1"/>
    </source>
</evidence>
<dbReference type="CDD" id="cd08962">
    <property type="entry name" value="GatD"/>
    <property type="match status" value="1"/>
</dbReference>
<dbReference type="NCBIfam" id="NF003217">
    <property type="entry name" value="PRK04183.1"/>
    <property type="match status" value="1"/>
</dbReference>
<dbReference type="InterPro" id="IPR011878">
    <property type="entry name" value="GatD"/>
</dbReference>
<dbReference type="GO" id="GO:0016740">
    <property type="term" value="F:transferase activity"/>
    <property type="evidence" value="ECO:0007669"/>
    <property type="project" value="UniProtKB-KW"/>
</dbReference>
<dbReference type="GO" id="GO:0004067">
    <property type="term" value="F:asparaginase activity"/>
    <property type="evidence" value="ECO:0007669"/>
    <property type="project" value="UniProtKB-UniRule"/>
</dbReference>
<dbReference type="GO" id="GO:0006412">
    <property type="term" value="P:translation"/>
    <property type="evidence" value="ECO:0007669"/>
    <property type="project" value="UniProtKB-UniRule"/>
</dbReference>
<gene>
    <name evidence="5 10" type="primary">gatD</name>
    <name evidence="11" type="ORF">ENT92_03025</name>
    <name evidence="10" type="ORF">ENU14_00230</name>
</gene>
<keyword evidence="1 5" id="KW-0436">Ligase</keyword>
<evidence type="ECO:0000256" key="5">
    <source>
        <dbReference type="HAMAP-Rule" id="MF_00586"/>
    </source>
</evidence>
<dbReference type="GO" id="GO:0050567">
    <property type="term" value="F:glutaminyl-tRNA synthase (glutamine-hydrolyzing) activity"/>
    <property type="evidence" value="ECO:0007669"/>
    <property type="project" value="UniProtKB-UniRule"/>
</dbReference>
<sequence>MSNTVYGYSGLIADILREKNISIGDRIVIKKNNVVYTGLLMPRSELYSDKPIIVIKLDNGYNIGIRIDENTSIELIEKTKESFKKTRRGESIVKLQNKNLPRVSLLSTGGTIVSKVDYETGAVKPALSVDEILEWIPEIGDIAYINAREIMNVFSENIESSHWEYISREIYEEMVNGVDGVVVAHGTDFMAYTASAIAFAIRNKPVPVVFVGSQRSSDRPSTDSALNLLSAFIAASKSPFSESVIVMHGETSDTYALAHRGVKSRKMHSSRRDAFQSINDRPLAIIYPYKREIKVINNNIYEFRNKDKEPVLENKFDNRVALIYFYPGLDTDLIEYFIDKKYHGLVIAGSGLGHVSERLINTVKRAVEEEIPVVMTTQCLFGRVNMNVYSTGRRLIEAGVIPGQDMLPEAAFVKLSWILGSRTRDLREVAYLIQSNIVGEINTRLTIDLYPKWVF</sequence>
<dbReference type="GO" id="GO:0006450">
    <property type="term" value="P:regulation of translational fidelity"/>
    <property type="evidence" value="ECO:0007669"/>
    <property type="project" value="InterPro"/>
</dbReference>
<evidence type="ECO:0000259" key="7">
    <source>
        <dbReference type="Pfam" id="PF00710"/>
    </source>
</evidence>
<comment type="similarity">
    <text evidence="5 6">Belongs to the asparaginase 1 family. GatD subfamily.</text>
</comment>
<comment type="function">
    <text evidence="5 6">Allows the formation of correctly charged Gln-tRNA(Gln) through the transamidation of misacylated Glu-tRNA(Gln) in organisms which lack glutaminyl-tRNA synthetase. The reaction takes place in the presence of glutamine and ATP through an activated gamma-phospho-Glu-tRNA(Gln). The GatDE system is specific for glutamate and does not act on aspartate.</text>
</comment>
<name>A0A7C4HAS4_STAMA</name>
<feature type="active site" evidence="5">
    <location>
        <position position="188"/>
    </location>
</feature>
<dbReference type="EC" id="6.3.5.-" evidence="5 6"/>
<dbReference type="InterPro" id="IPR037152">
    <property type="entry name" value="L-asparaginase_N_sf"/>
</dbReference>
<dbReference type="PANTHER" id="PTHR11707:SF28">
    <property type="entry name" value="60 KDA LYSOPHOSPHOLIPASE"/>
    <property type="match status" value="1"/>
</dbReference>
<dbReference type="PIRSF" id="PIRSF001220">
    <property type="entry name" value="L-ASNase_gatD"/>
    <property type="match status" value="1"/>
</dbReference>
<dbReference type="InterPro" id="IPR040918">
    <property type="entry name" value="GatD_N"/>
</dbReference>
<feature type="active site" evidence="5">
    <location>
        <position position="187"/>
    </location>
</feature>
<accession>A0A7C4HAS4</accession>
<evidence type="ECO:0000256" key="3">
    <source>
        <dbReference type="ARBA" id="ARBA00022840"/>
    </source>
</evidence>
<feature type="domain" description="Asparaginase/glutaminase C-terminal" evidence="8">
    <location>
        <begin position="319"/>
        <end position="429"/>
    </location>
</feature>
<dbReference type="InterPro" id="IPR037222">
    <property type="entry name" value="GatD_N_sf"/>
</dbReference>
<dbReference type="PRINTS" id="PR00139">
    <property type="entry name" value="ASNGLNASE"/>
</dbReference>
<evidence type="ECO:0000256" key="2">
    <source>
        <dbReference type="ARBA" id="ARBA00022741"/>
    </source>
</evidence>
<evidence type="ECO:0000256" key="1">
    <source>
        <dbReference type="ARBA" id="ARBA00022598"/>
    </source>
</evidence>
<dbReference type="Gene3D" id="3.40.50.1170">
    <property type="entry name" value="L-asparaginase, N-terminal domain"/>
    <property type="match status" value="1"/>
</dbReference>
<dbReference type="InterPro" id="IPR006033">
    <property type="entry name" value="AsnA_fam"/>
</dbReference>
<evidence type="ECO:0000259" key="9">
    <source>
        <dbReference type="Pfam" id="PF18195"/>
    </source>
</evidence>
<dbReference type="Pfam" id="PF18195">
    <property type="entry name" value="GatD_N"/>
    <property type="match status" value="1"/>
</dbReference>
<organism evidence="10">
    <name type="scientific">Staphylothermus marinus</name>
    <dbReference type="NCBI Taxonomy" id="2280"/>
    <lineage>
        <taxon>Archaea</taxon>
        <taxon>Thermoproteota</taxon>
        <taxon>Thermoprotei</taxon>
        <taxon>Desulfurococcales</taxon>
        <taxon>Desulfurococcaceae</taxon>
        <taxon>Staphylothermus</taxon>
    </lineage>
</organism>
<dbReference type="Pfam" id="PF17763">
    <property type="entry name" value="Asparaginase_C"/>
    <property type="match status" value="1"/>
</dbReference>
<dbReference type="InterPro" id="IPR036152">
    <property type="entry name" value="Asp/glu_Ase-like_sf"/>
</dbReference>
<dbReference type="InterPro" id="IPR040919">
    <property type="entry name" value="Asparaginase_C"/>
</dbReference>
<dbReference type="PANTHER" id="PTHR11707">
    <property type="entry name" value="L-ASPARAGINASE"/>
    <property type="match status" value="1"/>
</dbReference>
<comment type="subunit">
    <text evidence="5 6">Heterodimer of GatD and GatE.</text>
</comment>
<dbReference type="EMBL" id="DTAN01000117">
    <property type="protein sequence ID" value="HGU65171.1"/>
    <property type="molecule type" value="Genomic_DNA"/>
</dbReference>
<feature type="domain" description="L-asparaginase N-terminal" evidence="7">
    <location>
        <begin position="102"/>
        <end position="298"/>
    </location>
</feature>
<dbReference type="PIRSF" id="PIRSF500175">
    <property type="entry name" value="Glu_ADT_D"/>
    <property type="match status" value="1"/>
</dbReference>
<keyword evidence="2 5" id="KW-0547">Nucleotide-binding</keyword>
<dbReference type="PROSITE" id="PS51732">
    <property type="entry name" value="ASN_GLN_ASE_3"/>
    <property type="match status" value="1"/>
</dbReference>
<dbReference type="InterPro" id="IPR027474">
    <property type="entry name" value="L-asparaginase_N"/>
</dbReference>
<dbReference type="SMART" id="SM00870">
    <property type="entry name" value="Asparaginase"/>
    <property type="match status" value="1"/>
</dbReference>